<organism evidence="2 3">
    <name type="scientific">Streptomyces flavotricini</name>
    <dbReference type="NCBI Taxonomy" id="66888"/>
    <lineage>
        <taxon>Bacteria</taxon>
        <taxon>Bacillati</taxon>
        <taxon>Actinomycetota</taxon>
        <taxon>Actinomycetes</taxon>
        <taxon>Kitasatosporales</taxon>
        <taxon>Streptomycetaceae</taxon>
        <taxon>Streptomyces</taxon>
    </lineage>
</organism>
<keyword evidence="3" id="KW-1185">Reference proteome</keyword>
<dbReference type="RefSeq" id="WP_229334218.1">
    <property type="nucleotide sequence ID" value="NZ_JAINUL010000001.1"/>
</dbReference>
<evidence type="ECO:0000313" key="3">
    <source>
        <dbReference type="Proteomes" id="UP001520654"/>
    </source>
</evidence>
<evidence type="ECO:0000313" key="2">
    <source>
        <dbReference type="EMBL" id="MCC0093572.1"/>
    </source>
</evidence>
<protein>
    <submittedName>
        <fullName evidence="2">Uncharacterized protein</fullName>
    </submittedName>
</protein>
<comment type="caution">
    <text evidence="2">The sequence shown here is derived from an EMBL/GenBank/DDBJ whole genome shotgun (WGS) entry which is preliminary data.</text>
</comment>
<name>A0ABS8DXY2_9ACTN</name>
<proteinExistence type="predicted"/>
<gene>
    <name evidence="2" type="ORF">K7B10_01930</name>
</gene>
<dbReference type="Proteomes" id="UP001520654">
    <property type="component" value="Unassembled WGS sequence"/>
</dbReference>
<sequence length="129" mass="13642">MTNTDLREPATGNTAGAGNGNTAPDKAIPPSGGGSRGEARADFQQIGYYYTLRSHGVFERLLEAPGVAAYTNVCASVAEVYPPTGKPFMGGAVMTVHNVVPLDGEQVRIRVDSGWPQDIAVRVSLQYFA</sequence>
<reference evidence="2 3" key="1">
    <citation type="submission" date="2021-08" db="EMBL/GenBank/DDBJ databases">
        <title>Genomic Architecture of Streptomyces flavotricini NGL1 and Streptomyces erythrochromogenes HMS4 With Differential Plant Beneficial attributes and laccase production capabilities.</title>
        <authorList>
            <person name="Salwan R."/>
            <person name="Kaur R."/>
            <person name="Sharma V."/>
        </authorList>
    </citation>
    <scope>NUCLEOTIDE SEQUENCE [LARGE SCALE GENOMIC DNA]</scope>
    <source>
        <strain evidence="2 3">NGL1</strain>
    </source>
</reference>
<feature type="compositionally biased region" description="Low complexity" evidence="1">
    <location>
        <begin position="10"/>
        <end position="23"/>
    </location>
</feature>
<accession>A0ABS8DXY2</accession>
<evidence type="ECO:0000256" key="1">
    <source>
        <dbReference type="SAM" id="MobiDB-lite"/>
    </source>
</evidence>
<feature type="region of interest" description="Disordered" evidence="1">
    <location>
        <begin position="1"/>
        <end position="38"/>
    </location>
</feature>
<dbReference type="EMBL" id="JAINUL010000001">
    <property type="protein sequence ID" value="MCC0093572.1"/>
    <property type="molecule type" value="Genomic_DNA"/>
</dbReference>